<dbReference type="Pfam" id="PF02746">
    <property type="entry name" value="MR_MLE_N"/>
    <property type="match status" value="1"/>
</dbReference>
<dbReference type="InterPro" id="IPR029065">
    <property type="entry name" value="Enolase_C-like"/>
</dbReference>
<reference evidence="5" key="1">
    <citation type="submission" date="2020-05" db="EMBL/GenBank/DDBJ databases">
        <authorList>
            <person name="Chiriac C."/>
            <person name="Salcher M."/>
            <person name="Ghai R."/>
            <person name="Kavagutti S V."/>
        </authorList>
    </citation>
    <scope>NUCLEOTIDE SEQUENCE</scope>
</reference>
<evidence type="ECO:0000313" key="5">
    <source>
        <dbReference type="EMBL" id="CAB4933841.1"/>
    </source>
</evidence>
<dbReference type="GO" id="GO:0016836">
    <property type="term" value="F:hydro-lyase activity"/>
    <property type="evidence" value="ECO:0007669"/>
    <property type="project" value="TreeGrafter"/>
</dbReference>
<dbReference type="InterPro" id="IPR029017">
    <property type="entry name" value="Enolase-like_N"/>
</dbReference>
<dbReference type="InterPro" id="IPR036849">
    <property type="entry name" value="Enolase-like_C_sf"/>
</dbReference>
<dbReference type="Pfam" id="PF13378">
    <property type="entry name" value="MR_MLE_C"/>
    <property type="match status" value="1"/>
</dbReference>
<keyword evidence="3" id="KW-0460">Magnesium</keyword>
<dbReference type="SUPFAM" id="SSF54826">
    <property type="entry name" value="Enolase N-terminal domain-like"/>
    <property type="match status" value="1"/>
</dbReference>
<dbReference type="InterPro" id="IPR013341">
    <property type="entry name" value="Mandelate_racemase_N_dom"/>
</dbReference>
<accession>A0A6J7ISV5</accession>
<dbReference type="GO" id="GO:0000287">
    <property type="term" value="F:magnesium ion binding"/>
    <property type="evidence" value="ECO:0007669"/>
    <property type="project" value="TreeGrafter"/>
</dbReference>
<protein>
    <submittedName>
        <fullName evidence="5">Unannotated protein</fullName>
    </submittedName>
</protein>
<name>A0A6J7ISV5_9ZZZZ</name>
<dbReference type="InterPro" id="IPR046945">
    <property type="entry name" value="RHMD-like"/>
</dbReference>
<dbReference type="SUPFAM" id="SSF51604">
    <property type="entry name" value="Enolase C-terminal domain-like"/>
    <property type="match status" value="1"/>
</dbReference>
<dbReference type="EMBL" id="CAFBNB010000147">
    <property type="protein sequence ID" value="CAB4933841.1"/>
    <property type="molecule type" value="Genomic_DNA"/>
</dbReference>
<comment type="cofactor">
    <cofactor evidence="1">
        <name>Mg(2+)</name>
        <dbReference type="ChEBI" id="CHEBI:18420"/>
    </cofactor>
</comment>
<dbReference type="GO" id="GO:0016052">
    <property type="term" value="P:carbohydrate catabolic process"/>
    <property type="evidence" value="ECO:0007669"/>
    <property type="project" value="TreeGrafter"/>
</dbReference>
<dbReference type="SMART" id="SM00922">
    <property type="entry name" value="MR_MLE"/>
    <property type="match status" value="1"/>
</dbReference>
<evidence type="ECO:0000259" key="4">
    <source>
        <dbReference type="SMART" id="SM00922"/>
    </source>
</evidence>
<dbReference type="CDD" id="cd03316">
    <property type="entry name" value="MR_like"/>
    <property type="match status" value="1"/>
</dbReference>
<gene>
    <name evidence="5" type="ORF">UFOPK3720_00855</name>
</gene>
<keyword evidence="2" id="KW-0479">Metal-binding</keyword>
<feature type="domain" description="Mandelate racemase/muconate lactonizing enzyme C-terminal" evidence="4">
    <location>
        <begin position="165"/>
        <end position="263"/>
    </location>
</feature>
<dbReference type="Gene3D" id="3.30.390.10">
    <property type="entry name" value="Enolase-like, N-terminal domain"/>
    <property type="match status" value="1"/>
</dbReference>
<dbReference type="AlphaFoldDB" id="A0A6J7ISV5"/>
<sequence length="391" mass="42602">MEDRTRMTDARAPSISVPALTVTRVEVIPVVAPLARVFKGSYYKMDSRATLITRLYTEEGVVGEAYAGDEVDTLAAIAAVVTDEIAPRLIGMNLMSTSRIWEACYPATFDILRDRRIGLVAMAGVDAAMWDAFGKALGLPLHVLWGGYRDEVPMIAIGGYYGEPLGPIEYEMETYLGMGLAGVKFKVGGASPEADVARVSRARQAAGEDFVIAVDANQGYTVNDAIDFARRAEDLNIRWFEEPVGWANDRRDLATVRRATRIPVAAGQSELSPSACRDLMECGSIDVCNFDASWSGGPTAWLRTAAVASTYSVQMAHHEEPQVSSHLIGSQSHGTYAECFHPDRDPFWWNLIANRPELKDGLLPLPKGAGLGWVLDTEYIDAHRVDGKGAS</sequence>
<evidence type="ECO:0000256" key="1">
    <source>
        <dbReference type="ARBA" id="ARBA00001946"/>
    </source>
</evidence>
<proteinExistence type="predicted"/>
<evidence type="ECO:0000256" key="3">
    <source>
        <dbReference type="ARBA" id="ARBA00022842"/>
    </source>
</evidence>
<dbReference type="Gene3D" id="3.20.20.120">
    <property type="entry name" value="Enolase-like C-terminal domain"/>
    <property type="match status" value="1"/>
</dbReference>
<dbReference type="PANTHER" id="PTHR13794:SF58">
    <property type="entry name" value="MITOCHONDRIAL ENOLASE SUPERFAMILY MEMBER 1"/>
    <property type="match status" value="1"/>
</dbReference>
<dbReference type="SFLD" id="SFLDS00001">
    <property type="entry name" value="Enolase"/>
    <property type="match status" value="1"/>
</dbReference>
<dbReference type="InterPro" id="IPR013342">
    <property type="entry name" value="Mandelate_racemase_C"/>
</dbReference>
<dbReference type="PANTHER" id="PTHR13794">
    <property type="entry name" value="ENOLASE SUPERFAMILY, MANDELATE RACEMASE"/>
    <property type="match status" value="1"/>
</dbReference>
<organism evidence="5">
    <name type="scientific">freshwater metagenome</name>
    <dbReference type="NCBI Taxonomy" id="449393"/>
    <lineage>
        <taxon>unclassified sequences</taxon>
        <taxon>metagenomes</taxon>
        <taxon>ecological metagenomes</taxon>
    </lineage>
</organism>
<evidence type="ECO:0000256" key="2">
    <source>
        <dbReference type="ARBA" id="ARBA00022723"/>
    </source>
</evidence>